<feature type="coiled-coil region" evidence="6">
    <location>
        <begin position="346"/>
        <end position="453"/>
    </location>
</feature>
<dbReference type="InterPro" id="IPR003613">
    <property type="entry name" value="Ubox_domain"/>
</dbReference>
<dbReference type="GO" id="GO:0004672">
    <property type="term" value="F:protein kinase activity"/>
    <property type="evidence" value="ECO:0007669"/>
    <property type="project" value="InterPro"/>
</dbReference>
<evidence type="ECO:0000256" key="4">
    <source>
        <dbReference type="ARBA" id="ARBA00022679"/>
    </source>
</evidence>
<comment type="pathway">
    <text evidence="2">Protein modification; protein ubiquitination.</text>
</comment>
<evidence type="ECO:0000256" key="6">
    <source>
        <dbReference type="SAM" id="Coils"/>
    </source>
</evidence>
<dbReference type="Pfam" id="PF04564">
    <property type="entry name" value="U-box"/>
    <property type="match status" value="1"/>
</dbReference>
<dbReference type="GO" id="GO:0061630">
    <property type="term" value="F:ubiquitin protein ligase activity"/>
    <property type="evidence" value="ECO:0007669"/>
    <property type="project" value="UniProtKB-EC"/>
</dbReference>
<dbReference type="Gene3D" id="1.10.510.10">
    <property type="entry name" value="Transferase(Phosphotransferase) domain 1"/>
    <property type="match status" value="1"/>
</dbReference>
<protein>
    <recommendedName>
        <fullName evidence="3">RING-type E3 ubiquitin transferase</fullName>
        <ecNumber evidence="3">2.3.2.27</ecNumber>
    </recommendedName>
</protein>
<dbReference type="SUPFAM" id="SSF56112">
    <property type="entry name" value="Protein kinase-like (PK-like)"/>
    <property type="match status" value="1"/>
</dbReference>
<dbReference type="PROSITE" id="PS50011">
    <property type="entry name" value="PROTEIN_KINASE_DOM"/>
    <property type="match status" value="1"/>
</dbReference>
<proteinExistence type="predicted"/>
<dbReference type="InterPro" id="IPR000719">
    <property type="entry name" value="Prot_kinase_dom"/>
</dbReference>
<dbReference type="Gene3D" id="3.30.40.10">
    <property type="entry name" value="Zinc/RING finger domain, C3HC4 (zinc finger)"/>
    <property type="match status" value="1"/>
</dbReference>
<dbReference type="Pfam" id="PF00069">
    <property type="entry name" value="Pkinase"/>
    <property type="match status" value="1"/>
</dbReference>
<evidence type="ECO:0000256" key="7">
    <source>
        <dbReference type="SAM" id="MobiDB-lite"/>
    </source>
</evidence>
<gene>
    <name evidence="10" type="ORF">NCGR_LOCUS32797</name>
</gene>
<dbReference type="Proteomes" id="UP000604825">
    <property type="component" value="Unassembled WGS sequence"/>
</dbReference>
<feature type="region of interest" description="Disordered" evidence="7">
    <location>
        <begin position="230"/>
        <end position="280"/>
    </location>
</feature>
<dbReference type="UniPathway" id="UPA00143"/>
<dbReference type="InterPro" id="IPR014729">
    <property type="entry name" value="Rossmann-like_a/b/a_fold"/>
</dbReference>
<evidence type="ECO:0000313" key="10">
    <source>
        <dbReference type="EMBL" id="CAD6248922.1"/>
    </source>
</evidence>
<evidence type="ECO:0000256" key="2">
    <source>
        <dbReference type="ARBA" id="ARBA00004906"/>
    </source>
</evidence>
<dbReference type="PANTHER" id="PTHR45647">
    <property type="entry name" value="OS02G0152300 PROTEIN"/>
    <property type="match status" value="1"/>
</dbReference>
<comment type="caution">
    <text evidence="10">The sequence shown here is derived from an EMBL/GenBank/DDBJ whole genome shotgun (WGS) entry which is preliminary data.</text>
</comment>
<dbReference type="SUPFAM" id="SSF57850">
    <property type="entry name" value="RING/U-box"/>
    <property type="match status" value="1"/>
</dbReference>
<name>A0A811PZ96_9POAL</name>
<dbReference type="GO" id="GO:0005524">
    <property type="term" value="F:ATP binding"/>
    <property type="evidence" value="ECO:0007669"/>
    <property type="project" value="InterPro"/>
</dbReference>
<feature type="domain" description="Protein kinase" evidence="8">
    <location>
        <begin position="511"/>
        <end position="808"/>
    </location>
</feature>
<evidence type="ECO:0000259" key="8">
    <source>
        <dbReference type="PROSITE" id="PS50011"/>
    </source>
</evidence>
<evidence type="ECO:0000259" key="9">
    <source>
        <dbReference type="PROSITE" id="PS51698"/>
    </source>
</evidence>
<reference evidence="10" key="1">
    <citation type="submission" date="2020-10" db="EMBL/GenBank/DDBJ databases">
        <authorList>
            <person name="Han B."/>
            <person name="Lu T."/>
            <person name="Zhao Q."/>
            <person name="Huang X."/>
            <person name="Zhao Y."/>
        </authorList>
    </citation>
    <scope>NUCLEOTIDE SEQUENCE</scope>
</reference>
<dbReference type="GO" id="GO:0016567">
    <property type="term" value="P:protein ubiquitination"/>
    <property type="evidence" value="ECO:0007669"/>
    <property type="project" value="UniProtKB-UniPathway"/>
</dbReference>
<keyword evidence="6" id="KW-0175">Coiled coil</keyword>
<accession>A0A811PZ96</accession>
<evidence type="ECO:0000313" key="11">
    <source>
        <dbReference type="Proteomes" id="UP000604825"/>
    </source>
</evidence>
<dbReference type="EC" id="2.3.2.27" evidence="3"/>
<dbReference type="SMART" id="SM00504">
    <property type="entry name" value="Ubox"/>
    <property type="match status" value="1"/>
</dbReference>
<organism evidence="10 11">
    <name type="scientific">Miscanthus lutarioriparius</name>
    <dbReference type="NCBI Taxonomy" id="422564"/>
    <lineage>
        <taxon>Eukaryota</taxon>
        <taxon>Viridiplantae</taxon>
        <taxon>Streptophyta</taxon>
        <taxon>Embryophyta</taxon>
        <taxon>Tracheophyta</taxon>
        <taxon>Spermatophyta</taxon>
        <taxon>Magnoliopsida</taxon>
        <taxon>Liliopsida</taxon>
        <taxon>Poales</taxon>
        <taxon>Poaceae</taxon>
        <taxon>PACMAD clade</taxon>
        <taxon>Panicoideae</taxon>
        <taxon>Andropogonodae</taxon>
        <taxon>Andropogoneae</taxon>
        <taxon>Saccharinae</taxon>
        <taxon>Miscanthus</taxon>
    </lineage>
</organism>
<dbReference type="InterPro" id="IPR011009">
    <property type="entry name" value="Kinase-like_dom_sf"/>
</dbReference>
<comment type="catalytic activity">
    <reaction evidence="1">
        <text>S-ubiquitinyl-[E2 ubiquitin-conjugating enzyme]-L-cysteine + [acceptor protein]-L-lysine = [E2 ubiquitin-conjugating enzyme]-L-cysteine + N(6)-ubiquitinyl-[acceptor protein]-L-lysine.</text>
        <dbReference type="EC" id="2.3.2.27"/>
    </reaction>
</comment>
<evidence type="ECO:0000256" key="3">
    <source>
        <dbReference type="ARBA" id="ARBA00012483"/>
    </source>
</evidence>
<sequence>MEAAVAVQLPLPGRAAVAAPDGDERGQPRPEGGGRHQQHQNQETEEEHAQAVYCAVGIGTGSGSRNQAQAAKEWKANLRWVLAALAPRRSSSKRLVLAHLRRPTSRMNIMGAWVPVSQLAEEEVAAYRQLEEERVAKVLDDLLEICQSQKVNASKIIIASDDIARGLVQLVDDHGVTELVMGAASDRAYSRKMRTPRSKKALTVQREANPSCRIWFVCRGNLICTREASEGQAHRAESSTASTSPRSSTSDYSRSKSSPHLRSSETFSTQESDDPSAEQTPARDLNIEDLNNQATAIAGSSAESISEIVGAQVEPAAVHLLQEIEDDREMPALDGSDAGEIDDALYEKLKHVLVEAENLKHEAYEETRRRQMAERELAKASKMADEAERSYQREARHRKEVEEMVARERAAMEQDRRELDDILEQIRKVDGRSAELELQIASSERTMNDLEVRLSESYNLLDTLRQGHHPCNARESASTSTEDGGGEQRVSFLQLGYWELDEATKHFDESVRIDGGSGDGCRGKVYRGELRNMAVAVKVVDRDVAVDEARFSRAVEGISRARHPNMVTLVGACPAARAVVYELVPGGSLEERLGPEPGGGNGSGSAPPPLPWHARCGVAYGACSALAFLHSTLPRATVHGDVRPANILVVEDDARRGWSCKLAGLGVRGLVEERERPGAGPAARAYADPRYLAATGELTPHCDVYALGVVLLRLVTGRPAFLARKAAREAAGGRASWQEVTAGGWPTERAREVGLLGLRCCGVDVDVEAERRPRVLLEEARGVLEAAMSSAPGRSPSSLSDGAPSYFLCPILKEVMRDPQIAGDGFTYEAEAIGEWLGSGHDTSPMTNLKLPTRKLVPNHALRSAIHEWRHHQLHAHHRLH</sequence>
<feature type="region of interest" description="Disordered" evidence="7">
    <location>
        <begin position="1"/>
        <end position="48"/>
    </location>
</feature>
<evidence type="ECO:0000256" key="5">
    <source>
        <dbReference type="ARBA" id="ARBA00022786"/>
    </source>
</evidence>
<dbReference type="PROSITE" id="PS51698">
    <property type="entry name" value="U_BOX"/>
    <property type="match status" value="1"/>
</dbReference>
<dbReference type="AlphaFoldDB" id="A0A811PZ96"/>
<feature type="compositionally biased region" description="Basic and acidic residues" evidence="7">
    <location>
        <begin position="22"/>
        <end position="34"/>
    </location>
</feature>
<dbReference type="SUPFAM" id="SSF52402">
    <property type="entry name" value="Adenine nucleotide alpha hydrolases-like"/>
    <property type="match status" value="1"/>
</dbReference>
<keyword evidence="5" id="KW-0833">Ubl conjugation pathway</keyword>
<dbReference type="Gene3D" id="3.40.50.620">
    <property type="entry name" value="HUPs"/>
    <property type="match status" value="1"/>
</dbReference>
<dbReference type="CDD" id="cd16655">
    <property type="entry name" value="RING-Ubox_WDSUB1-like"/>
    <property type="match status" value="1"/>
</dbReference>
<dbReference type="OrthoDB" id="617155at2759"/>
<dbReference type="InterPro" id="IPR013083">
    <property type="entry name" value="Znf_RING/FYVE/PHD"/>
</dbReference>
<feature type="domain" description="U-box" evidence="9">
    <location>
        <begin position="802"/>
        <end position="876"/>
    </location>
</feature>
<evidence type="ECO:0000256" key="1">
    <source>
        <dbReference type="ARBA" id="ARBA00000900"/>
    </source>
</evidence>
<feature type="compositionally biased region" description="Low complexity" evidence="7">
    <location>
        <begin position="238"/>
        <end position="261"/>
    </location>
</feature>
<keyword evidence="4" id="KW-0808">Transferase</keyword>
<keyword evidence="11" id="KW-1185">Reference proteome</keyword>
<dbReference type="PANTHER" id="PTHR45647:SF94">
    <property type="entry name" value="OS02G0822900 PROTEIN"/>
    <property type="match status" value="1"/>
</dbReference>
<dbReference type="CDD" id="cd01989">
    <property type="entry name" value="USP_STK_Ubox_N"/>
    <property type="match status" value="1"/>
</dbReference>
<dbReference type="InterPro" id="IPR051348">
    <property type="entry name" value="U-box_ubiquitin_ligases"/>
</dbReference>
<dbReference type="EMBL" id="CAJGYO010000008">
    <property type="protein sequence ID" value="CAD6248922.1"/>
    <property type="molecule type" value="Genomic_DNA"/>
</dbReference>